<feature type="compositionally biased region" description="Basic and acidic residues" evidence="1">
    <location>
        <begin position="731"/>
        <end position="748"/>
    </location>
</feature>
<dbReference type="Proteomes" id="UP000284702">
    <property type="component" value="Unassembled WGS sequence"/>
</dbReference>
<feature type="region of interest" description="Disordered" evidence="1">
    <location>
        <begin position="230"/>
        <end position="265"/>
    </location>
</feature>
<feature type="compositionally biased region" description="Basic and acidic residues" evidence="1">
    <location>
        <begin position="230"/>
        <end position="241"/>
    </location>
</feature>
<comment type="caution">
    <text evidence="2">The sequence shown here is derived from an EMBL/GenBank/DDBJ whole genome shotgun (WGS) entry which is preliminary data.</text>
</comment>
<feature type="region of interest" description="Disordered" evidence="1">
    <location>
        <begin position="731"/>
        <end position="765"/>
    </location>
</feature>
<feature type="compositionally biased region" description="Polar residues" evidence="1">
    <location>
        <begin position="1053"/>
        <end position="1081"/>
    </location>
</feature>
<protein>
    <submittedName>
        <fullName evidence="2">Uncharacterized protein</fullName>
    </submittedName>
</protein>
<evidence type="ECO:0000313" key="2">
    <source>
        <dbReference type="EMBL" id="RQM11748.1"/>
    </source>
</evidence>
<dbReference type="AlphaFoldDB" id="A0A425C405"/>
<feature type="compositionally biased region" description="Acidic residues" evidence="1">
    <location>
        <begin position="749"/>
        <end position="765"/>
    </location>
</feature>
<proteinExistence type="predicted"/>
<feature type="region of interest" description="Disordered" evidence="1">
    <location>
        <begin position="1053"/>
        <end position="1135"/>
    </location>
</feature>
<gene>
    <name evidence="2" type="ORF">B5M09_004478</name>
</gene>
<name>A0A425C405_APHAT</name>
<organism evidence="2 3">
    <name type="scientific">Aphanomyces astaci</name>
    <name type="common">Crayfish plague agent</name>
    <dbReference type="NCBI Taxonomy" id="112090"/>
    <lineage>
        <taxon>Eukaryota</taxon>
        <taxon>Sar</taxon>
        <taxon>Stramenopiles</taxon>
        <taxon>Oomycota</taxon>
        <taxon>Saprolegniomycetes</taxon>
        <taxon>Saprolegniales</taxon>
        <taxon>Verrucalvaceae</taxon>
        <taxon>Aphanomyces</taxon>
    </lineage>
</organism>
<reference evidence="2" key="1">
    <citation type="submission" date="2018-07" db="EMBL/GenBank/DDBJ databases">
        <title>Annotation of Aphanomyces astaci genome assembly.</title>
        <authorList>
            <person name="Studholme D.J."/>
        </authorList>
    </citation>
    <scope>NUCLEOTIDE SEQUENCE [LARGE SCALE GENOMIC DNA]</scope>
    <source>
        <strain evidence="2">Pc</strain>
    </source>
</reference>
<dbReference type="VEuPathDB" id="FungiDB:H257_17007"/>
<feature type="compositionally biased region" description="Polar residues" evidence="1">
    <location>
        <begin position="256"/>
        <end position="265"/>
    </location>
</feature>
<keyword evidence="3" id="KW-1185">Reference proteome</keyword>
<sequence length="1135" mass="124812">MRWYCVSPALPKGAQLRVRTAPSASAPESSSHRLNIYDVVSTSSPPLKAPWLQVAWQQSEGYVMASTPDEMPLLVPWESTSFVKVVFVYPETELRHKTTHESVVLELDAYLGVVSVLAADSDDVSYVVMYQGEPYIVEQVDAVIMAERIHESMRFAMNPDLPENATIVVRQWPHRDSDQVDVLTHGQEINGEIRSEDWIKIHEHAWVMWKLASRHNLELLQPVQTTSRIDPVEEKVQDDTTHTVGLPTESEDNPRSQHVNGESDLPTTITCDKVAICDDVHPQERQISIETTSPVQYDKAFPAVPSPHDDMMLDQPSPPLSKLHQFANDVADVHLMWSLQVEFLTALCPLVLSPSPPLTLDDHTVVNKMLTAKLNAPSSMHSKVLPVFLELALPYLASCAEVKLTRPLLPGLLRLFQVGYVKAAVAKLEPFLTAFVRQFAVADRWDALEHVLVDDSSDGFQPLTELGAARLLIWWSLVLCGDMTLAQPSSWTCPSLRLCDALVVYASHRATKVRAAAVDILAYVVRRESADMAQVDTVSHMDTWLALVADAGVCQPPHGDDVINVSAPTELSSTQRGADDVINKNGVINEDGVIQDENMTNGDDVINEDDVINGDDVIEAADPDAPRGVVEGAPILAMAPGDGNVPGESGDVGEEFAHDDDSAEEDFLEQSHDICLSSVIVASPGRVETKPNEAPWTLDGEKSHDWERTIVVEPTDDDDDDEQEKDIMDHVLNDENDQSDGRFTHDDVIHDEEQDDDVIDCDDGRDDVINDDGPYDDVINDEEQDDVIHDGQDDVINDAQDDVINDDDQGEDIGNDSIEQVDATSDAFLPHNLNVDAKPDHDHDRQDVVVARAICFSDVSDDDDDVAVLGGLDDDDDHDVVDEYAILFVPPCDTASVRLPVDKDQGQSTEFDAEFPPESTDLWDPDVLFLPPRMVDAELARLRRLWGDDTRGFWGAVLDASPVVILAAHFPFNGGDDDQDSDDLMHSWQKEDEDGEVLTEADREAIAAYVRQWHAAHLALRLELTPPTPVPEDGRSGTDKLKASRLLQRPSSFGMSASLTSSQAAVPTTPSFLRKPTSGSSGIKLPRTASTPPPTTALPTSSGGPGTPPTPARQMRLPTTRTTGLRTPSSRSIKQ</sequence>
<accession>A0A425C405</accession>
<evidence type="ECO:0000313" key="3">
    <source>
        <dbReference type="Proteomes" id="UP000284702"/>
    </source>
</evidence>
<feature type="compositionally biased region" description="Low complexity" evidence="1">
    <location>
        <begin position="1112"/>
        <end position="1135"/>
    </location>
</feature>
<dbReference type="EMBL" id="MZMZ02005914">
    <property type="protein sequence ID" value="RQM11748.1"/>
    <property type="molecule type" value="Genomic_DNA"/>
</dbReference>
<evidence type="ECO:0000256" key="1">
    <source>
        <dbReference type="SAM" id="MobiDB-lite"/>
    </source>
</evidence>